<protein>
    <submittedName>
        <fullName evidence="1">Uncharacterized protein</fullName>
    </submittedName>
</protein>
<dbReference type="Proteomes" id="UP000807469">
    <property type="component" value="Unassembled WGS sequence"/>
</dbReference>
<gene>
    <name evidence="1" type="ORF">BDN70DRAFT_992804</name>
</gene>
<sequence length="887" mass="99209">MITRQVSESRPWPAELAPITSLLSQPISTTLCNVKRDHLSPFAWDIFDEMRRQITLPLDGESDEDISQGKIDSVLDAVLTTVNTLREYTTIPHLNRSTQPIWAPLISAASNLVSQDVLIMSKTSFLLPKSTAVDKGDINTFDGHAALLVSSYLPPTDIQECETDNGIGSLGATIQSFIVPKPLSQTRFQPLDGPIDGHILPGSGERVDCVFPVVCVADQDNIGSLVVSTVLQRYAWGMSIPVVGIFIETTGVIARLIIGWIANGKRARGSDLPLVHLASSTSLHKNTSLGIFDLTDPVSALQFVQFISSLRSQFQDLIGNRDSQRRDICWRFDHIHAPKSENPHRDAASMDWRRRISKWLEEFDSRDCDLIDSPEMLDNCHCSNCVKTAPSDSSVPISGNESTYSKLTLNSDFQSKQALKVSVLGYANSRFEEEPCIDPAQGRYSAFDFANLEDTLVDARLGVKHWLWYRRTFQVSSLKMPWPQNRPEIEVNEMINCYFRTFRLSWLEEWQGDSIPNGVLCDAVYRPVLESLFDQYRTHIENGRDTGRTLTSDESACVKNHLGLFLSAVSDAHHHRIQQKSCTFDLSRLVREPFDLLLNLFWCEKDKKISGLYFQNCNVGFAATETLLKGNENDLLRVWSDVALNQSTSVKGDTPPALRKSTMVGLMASADKEWVFDRLHPPNREAWLSDFDPVCGTADGLATIRVASHFSNAYNSQPAPNHNRTARNFICGESAHASRSDLLKNHIKPTATGTTFDDMYPCLVVKYQQANSPDQTNAFRQCQMCCTSAVEFLAAAGIVKFPVYGFVVSGTRVSIMMAWRSTLSTAWEPPAEEDPDNELGYNVIIADNFPILDIAEPLEAYRFAIEFFVTDQHSAPKLRQTVFLAIK</sequence>
<reference evidence="1" key="1">
    <citation type="submission" date="2020-11" db="EMBL/GenBank/DDBJ databases">
        <authorList>
            <consortium name="DOE Joint Genome Institute"/>
            <person name="Ahrendt S."/>
            <person name="Riley R."/>
            <person name="Andreopoulos W."/>
            <person name="Labutti K."/>
            <person name="Pangilinan J."/>
            <person name="Ruiz-Duenas F.J."/>
            <person name="Barrasa J.M."/>
            <person name="Sanchez-Garcia M."/>
            <person name="Camarero S."/>
            <person name="Miyauchi S."/>
            <person name="Serrano A."/>
            <person name="Linde D."/>
            <person name="Babiker R."/>
            <person name="Drula E."/>
            <person name="Ayuso-Fernandez I."/>
            <person name="Pacheco R."/>
            <person name="Padilla G."/>
            <person name="Ferreira P."/>
            <person name="Barriuso J."/>
            <person name="Kellner H."/>
            <person name="Castanera R."/>
            <person name="Alfaro M."/>
            <person name="Ramirez L."/>
            <person name="Pisabarro A.G."/>
            <person name="Kuo A."/>
            <person name="Tritt A."/>
            <person name="Lipzen A."/>
            <person name="He G."/>
            <person name="Yan M."/>
            <person name="Ng V."/>
            <person name="Cullen D."/>
            <person name="Martin F."/>
            <person name="Rosso M.-N."/>
            <person name="Henrissat B."/>
            <person name="Hibbett D."/>
            <person name="Martinez A.T."/>
            <person name="Grigoriev I.V."/>
        </authorList>
    </citation>
    <scope>NUCLEOTIDE SEQUENCE</scope>
    <source>
        <strain evidence="1">CIRM-BRFM 674</strain>
    </source>
</reference>
<evidence type="ECO:0000313" key="2">
    <source>
        <dbReference type="Proteomes" id="UP000807469"/>
    </source>
</evidence>
<comment type="caution">
    <text evidence="1">The sequence shown here is derived from an EMBL/GenBank/DDBJ whole genome shotgun (WGS) entry which is preliminary data.</text>
</comment>
<proteinExistence type="predicted"/>
<dbReference type="EMBL" id="MU155197">
    <property type="protein sequence ID" value="KAF9480277.1"/>
    <property type="molecule type" value="Genomic_DNA"/>
</dbReference>
<dbReference type="AlphaFoldDB" id="A0A9P6CV38"/>
<dbReference type="OrthoDB" id="2919059at2759"/>
<name>A0A9P6CV38_9AGAR</name>
<keyword evidence="2" id="KW-1185">Reference proteome</keyword>
<organism evidence="1 2">
    <name type="scientific">Pholiota conissans</name>
    <dbReference type="NCBI Taxonomy" id="109636"/>
    <lineage>
        <taxon>Eukaryota</taxon>
        <taxon>Fungi</taxon>
        <taxon>Dikarya</taxon>
        <taxon>Basidiomycota</taxon>
        <taxon>Agaricomycotina</taxon>
        <taxon>Agaricomycetes</taxon>
        <taxon>Agaricomycetidae</taxon>
        <taxon>Agaricales</taxon>
        <taxon>Agaricineae</taxon>
        <taxon>Strophariaceae</taxon>
        <taxon>Pholiota</taxon>
    </lineage>
</organism>
<accession>A0A9P6CV38</accession>
<evidence type="ECO:0000313" key="1">
    <source>
        <dbReference type="EMBL" id="KAF9480277.1"/>
    </source>
</evidence>